<organism evidence="6 7">
    <name type="scientific">Phytohabitans kaempferiae</name>
    <dbReference type="NCBI Taxonomy" id="1620943"/>
    <lineage>
        <taxon>Bacteria</taxon>
        <taxon>Bacillati</taxon>
        <taxon>Actinomycetota</taxon>
        <taxon>Actinomycetes</taxon>
        <taxon>Micromonosporales</taxon>
        <taxon>Micromonosporaceae</taxon>
    </lineage>
</organism>
<dbReference type="Proteomes" id="UP001589867">
    <property type="component" value="Unassembled WGS sequence"/>
</dbReference>
<dbReference type="RefSeq" id="WP_377252040.1">
    <property type="nucleotide sequence ID" value="NZ_JBHLUH010000031.1"/>
</dbReference>
<evidence type="ECO:0000256" key="3">
    <source>
        <dbReference type="ARBA" id="ARBA00023125"/>
    </source>
</evidence>
<sequence length="353" mass="38536">MVEPHTAPPRRITQRDIARLVGVSQTTVSLVLNNNSEAAARIAPETRERVERAIRETGYVADPLARRLTQQHNQILGVFTYELVFPSESADFYQPFLLGLEACAERLGCDLLLFTSAPVNSGTRRIFHENNRLRLADGCVLLGRDMPRDELARLIAEDYPFVSVGRRDDASDPSDPALARPRAVPYVGADYREATAALVRRAVQLGHRRMLYVGSHSGAESAVDRVAGFWPEAPGGAHLNPAGRAAAELLDDVLAAGYTAVFCEELTVAEELAAAAGTRGVAVPETLSLVALGDALHPSAVSHDFTSFRIPRREMGWQAVELLIDILHARPTDRQRLLPCALVDGRTLAAPRR</sequence>
<name>A0ABV6M4C9_9ACTN</name>
<keyword evidence="3 6" id="KW-0238">DNA-binding</keyword>
<evidence type="ECO:0000259" key="5">
    <source>
        <dbReference type="PROSITE" id="PS50932"/>
    </source>
</evidence>
<evidence type="ECO:0000313" key="7">
    <source>
        <dbReference type="Proteomes" id="UP001589867"/>
    </source>
</evidence>
<dbReference type="Gene3D" id="1.10.260.40">
    <property type="entry name" value="lambda repressor-like DNA-binding domains"/>
    <property type="match status" value="1"/>
</dbReference>
<dbReference type="GO" id="GO:0003677">
    <property type="term" value="F:DNA binding"/>
    <property type="evidence" value="ECO:0007669"/>
    <property type="project" value="UniProtKB-KW"/>
</dbReference>
<dbReference type="PANTHER" id="PTHR30146">
    <property type="entry name" value="LACI-RELATED TRANSCRIPTIONAL REPRESSOR"/>
    <property type="match status" value="1"/>
</dbReference>
<dbReference type="InterPro" id="IPR046335">
    <property type="entry name" value="LacI/GalR-like_sensor"/>
</dbReference>
<protein>
    <submittedName>
        <fullName evidence="6">LacI family DNA-binding transcriptional regulator</fullName>
    </submittedName>
</protein>
<dbReference type="Pfam" id="PF13377">
    <property type="entry name" value="Peripla_BP_3"/>
    <property type="match status" value="1"/>
</dbReference>
<dbReference type="CDD" id="cd06267">
    <property type="entry name" value="PBP1_LacI_sugar_binding-like"/>
    <property type="match status" value="1"/>
</dbReference>
<dbReference type="EMBL" id="JBHLUH010000031">
    <property type="protein sequence ID" value="MFC0529364.1"/>
    <property type="molecule type" value="Genomic_DNA"/>
</dbReference>
<dbReference type="SUPFAM" id="SSF47413">
    <property type="entry name" value="lambda repressor-like DNA-binding domains"/>
    <property type="match status" value="1"/>
</dbReference>
<evidence type="ECO:0000256" key="1">
    <source>
        <dbReference type="ARBA" id="ARBA00022491"/>
    </source>
</evidence>
<keyword evidence="4" id="KW-0804">Transcription</keyword>
<dbReference type="SUPFAM" id="SSF53822">
    <property type="entry name" value="Periplasmic binding protein-like I"/>
    <property type="match status" value="1"/>
</dbReference>
<dbReference type="Pfam" id="PF00356">
    <property type="entry name" value="LacI"/>
    <property type="match status" value="1"/>
</dbReference>
<dbReference type="PROSITE" id="PS50932">
    <property type="entry name" value="HTH_LACI_2"/>
    <property type="match status" value="1"/>
</dbReference>
<dbReference type="InterPro" id="IPR010982">
    <property type="entry name" value="Lambda_DNA-bd_dom_sf"/>
</dbReference>
<dbReference type="InterPro" id="IPR028082">
    <property type="entry name" value="Peripla_BP_I"/>
</dbReference>
<dbReference type="CDD" id="cd01392">
    <property type="entry name" value="HTH_LacI"/>
    <property type="match status" value="1"/>
</dbReference>
<accession>A0ABV6M4C9</accession>
<feature type="domain" description="HTH lacI-type" evidence="5">
    <location>
        <begin position="12"/>
        <end position="70"/>
    </location>
</feature>
<dbReference type="PANTHER" id="PTHR30146:SF148">
    <property type="entry name" value="HTH-TYPE TRANSCRIPTIONAL REPRESSOR PURR-RELATED"/>
    <property type="match status" value="1"/>
</dbReference>
<evidence type="ECO:0000256" key="2">
    <source>
        <dbReference type="ARBA" id="ARBA00023015"/>
    </source>
</evidence>
<reference evidence="6 7" key="1">
    <citation type="submission" date="2024-09" db="EMBL/GenBank/DDBJ databases">
        <authorList>
            <person name="Sun Q."/>
            <person name="Mori K."/>
        </authorList>
    </citation>
    <scope>NUCLEOTIDE SEQUENCE [LARGE SCALE GENOMIC DNA]</scope>
    <source>
        <strain evidence="6 7">TBRC 3947</strain>
    </source>
</reference>
<keyword evidence="2" id="KW-0805">Transcription regulation</keyword>
<gene>
    <name evidence="6" type="ORF">ACFFIA_17055</name>
</gene>
<evidence type="ECO:0000313" key="6">
    <source>
        <dbReference type="EMBL" id="MFC0529364.1"/>
    </source>
</evidence>
<comment type="caution">
    <text evidence="6">The sequence shown here is derived from an EMBL/GenBank/DDBJ whole genome shotgun (WGS) entry which is preliminary data.</text>
</comment>
<dbReference type="SMART" id="SM00354">
    <property type="entry name" value="HTH_LACI"/>
    <property type="match status" value="1"/>
</dbReference>
<proteinExistence type="predicted"/>
<dbReference type="Gene3D" id="3.40.50.2300">
    <property type="match status" value="2"/>
</dbReference>
<keyword evidence="7" id="KW-1185">Reference proteome</keyword>
<keyword evidence="1" id="KW-0678">Repressor</keyword>
<evidence type="ECO:0000256" key="4">
    <source>
        <dbReference type="ARBA" id="ARBA00023163"/>
    </source>
</evidence>
<dbReference type="InterPro" id="IPR000843">
    <property type="entry name" value="HTH_LacI"/>
</dbReference>